<dbReference type="GeneID" id="83016764"/>
<gene>
    <name evidence="1" type="ORF">DWY25_15300</name>
</gene>
<evidence type="ECO:0000313" key="1">
    <source>
        <dbReference type="EMBL" id="RGR68937.1"/>
    </source>
</evidence>
<evidence type="ECO:0000313" key="2">
    <source>
        <dbReference type="Proteomes" id="UP000284178"/>
    </source>
</evidence>
<organism evidence="1 2">
    <name type="scientific">Holdemania filiformis</name>
    <dbReference type="NCBI Taxonomy" id="61171"/>
    <lineage>
        <taxon>Bacteria</taxon>
        <taxon>Bacillati</taxon>
        <taxon>Bacillota</taxon>
        <taxon>Erysipelotrichia</taxon>
        <taxon>Erysipelotrichales</taxon>
        <taxon>Erysipelotrichaceae</taxon>
        <taxon>Holdemania</taxon>
    </lineage>
</organism>
<name>A0A412FLA6_9FIRM</name>
<protein>
    <submittedName>
        <fullName evidence="1">Uncharacterized protein</fullName>
    </submittedName>
</protein>
<keyword evidence="2" id="KW-1185">Reference proteome</keyword>
<comment type="caution">
    <text evidence="1">The sequence shown here is derived from an EMBL/GenBank/DDBJ whole genome shotgun (WGS) entry which is preliminary data.</text>
</comment>
<dbReference type="AlphaFoldDB" id="A0A412FLA6"/>
<dbReference type="EMBL" id="QRUP01000025">
    <property type="protein sequence ID" value="RGR68937.1"/>
    <property type="molecule type" value="Genomic_DNA"/>
</dbReference>
<proteinExistence type="predicted"/>
<sequence length="104" mass="11681">MLVTAATNPEEAYTLLNEIVGIGDFTSADLADFLSLISKQVGKKERSIENLTNDLKYGGYGEEDQLEMTELLFREQTILENLTEVIAATKEKLAVYEAYENKKQ</sequence>
<reference evidence="1 2" key="1">
    <citation type="submission" date="2018-08" db="EMBL/GenBank/DDBJ databases">
        <title>A genome reference for cultivated species of the human gut microbiota.</title>
        <authorList>
            <person name="Zou Y."/>
            <person name="Xue W."/>
            <person name="Luo G."/>
        </authorList>
    </citation>
    <scope>NUCLEOTIDE SEQUENCE [LARGE SCALE GENOMIC DNA]</scope>
    <source>
        <strain evidence="1 2">AF24-29</strain>
    </source>
</reference>
<accession>A0A412FLA6</accession>
<dbReference type="RefSeq" id="WP_006061121.1">
    <property type="nucleotide sequence ID" value="NZ_CABJCV010000025.1"/>
</dbReference>
<dbReference type="Proteomes" id="UP000284178">
    <property type="component" value="Unassembled WGS sequence"/>
</dbReference>